<dbReference type="Proteomes" id="UP000003167">
    <property type="component" value="Unassembled WGS sequence"/>
</dbReference>
<reference evidence="1 2" key="1">
    <citation type="submission" date="2011-12" db="EMBL/GenBank/DDBJ databases">
        <title>The Genome Sequence of Prevotella maculosa OT 289.</title>
        <authorList>
            <consortium name="The Broad Institute Genome Sequencing Platform"/>
            <person name="Earl A."/>
            <person name="Ward D."/>
            <person name="Feldgarden M."/>
            <person name="Gevers D."/>
            <person name="Izard J."/>
            <person name="Blanton J.M."/>
            <person name="Mathney J."/>
            <person name="Tanner A.C."/>
            <person name="Dewhirst F.E."/>
            <person name="Young S.K."/>
            <person name="Zeng Q."/>
            <person name="Gargeya S."/>
            <person name="Fitzgerald M."/>
            <person name="Haas B."/>
            <person name="Abouelleil A."/>
            <person name="Alvarado L."/>
            <person name="Arachchi H.M."/>
            <person name="Berlin A."/>
            <person name="Chapman S.B."/>
            <person name="Gearin G."/>
            <person name="Goldberg J."/>
            <person name="Griggs A."/>
            <person name="Gujja S."/>
            <person name="Hansen M."/>
            <person name="Heiman D."/>
            <person name="Howarth C."/>
            <person name="Larimer J."/>
            <person name="Lui A."/>
            <person name="MacDonald P.J.P."/>
            <person name="McCowen C."/>
            <person name="Montmayeur A."/>
            <person name="Murphy C."/>
            <person name="Neiman D."/>
            <person name="Pearson M."/>
            <person name="Priest M."/>
            <person name="Roberts A."/>
            <person name="Saif S."/>
            <person name="Shea T."/>
            <person name="Sisk P."/>
            <person name="Stolte C."/>
            <person name="Sykes S."/>
            <person name="Wortman J."/>
            <person name="Nusbaum C."/>
            <person name="Birren B."/>
        </authorList>
    </citation>
    <scope>NUCLEOTIDE SEQUENCE [LARGE SCALE GENOMIC DNA]</scope>
    <source>
        <strain evidence="1 2">OT 289</strain>
    </source>
</reference>
<dbReference type="AlphaFoldDB" id="H1HJ41"/>
<evidence type="ECO:0000313" key="2">
    <source>
        <dbReference type="Proteomes" id="UP000003167"/>
    </source>
</evidence>
<comment type="caution">
    <text evidence="1">The sequence shown here is derived from an EMBL/GenBank/DDBJ whole genome shotgun (WGS) entry which is preliminary data.</text>
</comment>
<protein>
    <submittedName>
        <fullName evidence="1">Uncharacterized protein</fullName>
    </submittedName>
</protein>
<sequence>MLSEASDGRKRKIKLFSEGSDDKKVKRNCHPRARMIKGAVVRCRRSYRVGSFTPSCTLHRESDFCKFPGNISNSRYIIKAYMPISYFYCQVEKVVIQYHHCSHCLDNRDSSREHTGVVASMCMKRSSISMLIYRFLWH</sequence>
<name>H1HJ41_9BACT</name>
<proteinExistence type="predicted"/>
<gene>
    <name evidence="1" type="ORF">HMPREF9944_00174</name>
</gene>
<accession>H1HJ41</accession>
<dbReference type="HOGENOM" id="CLU_1853402_0_0_10"/>
<organism evidence="1 2">
    <name type="scientific">Segatella maculosa OT 289</name>
    <dbReference type="NCBI Taxonomy" id="999422"/>
    <lineage>
        <taxon>Bacteria</taxon>
        <taxon>Pseudomonadati</taxon>
        <taxon>Bacteroidota</taxon>
        <taxon>Bacteroidia</taxon>
        <taxon>Bacteroidales</taxon>
        <taxon>Prevotellaceae</taxon>
        <taxon>Segatella</taxon>
    </lineage>
</organism>
<keyword evidence="2" id="KW-1185">Reference proteome</keyword>
<evidence type="ECO:0000313" key="1">
    <source>
        <dbReference type="EMBL" id="EHO74325.1"/>
    </source>
</evidence>
<dbReference type="EMBL" id="AGEK01000011">
    <property type="protein sequence ID" value="EHO74325.1"/>
    <property type="molecule type" value="Genomic_DNA"/>
</dbReference>